<dbReference type="InterPro" id="IPR036188">
    <property type="entry name" value="FAD/NAD-bd_sf"/>
</dbReference>
<accession>A0A1V6NL84</accession>
<protein>
    <recommendedName>
        <fullName evidence="5">FAD-binding domain-containing protein</fullName>
    </recommendedName>
</protein>
<dbReference type="EMBL" id="MDYM01000006">
    <property type="protein sequence ID" value="OQD65297.1"/>
    <property type="molecule type" value="Genomic_DNA"/>
</dbReference>
<evidence type="ECO:0000256" key="3">
    <source>
        <dbReference type="ARBA" id="ARBA00023002"/>
    </source>
</evidence>
<dbReference type="Pfam" id="PF01494">
    <property type="entry name" value="FAD_binding_3"/>
    <property type="match status" value="2"/>
</dbReference>
<dbReference type="OrthoDB" id="655030at2759"/>
<dbReference type="GO" id="GO:0071949">
    <property type="term" value="F:FAD binding"/>
    <property type="evidence" value="ECO:0007669"/>
    <property type="project" value="InterPro"/>
</dbReference>
<gene>
    <name evidence="6" type="ORF">PENPOL_c006G00141</name>
</gene>
<dbReference type="PANTHER" id="PTHR46972">
    <property type="entry name" value="MONOOXYGENASE ASQM-RELATED"/>
    <property type="match status" value="1"/>
</dbReference>
<feature type="domain" description="FAD-binding" evidence="5">
    <location>
        <begin position="347"/>
        <end position="384"/>
    </location>
</feature>
<organism evidence="6 7">
    <name type="scientific">Penicillium polonicum</name>
    <dbReference type="NCBI Taxonomy" id="60169"/>
    <lineage>
        <taxon>Eukaryota</taxon>
        <taxon>Fungi</taxon>
        <taxon>Dikarya</taxon>
        <taxon>Ascomycota</taxon>
        <taxon>Pezizomycotina</taxon>
        <taxon>Eurotiomycetes</taxon>
        <taxon>Eurotiomycetidae</taxon>
        <taxon>Eurotiales</taxon>
        <taxon>Aspergillaceae</taxon>
        <taxon>Penicillium</taxon>
    </lineage>
</organism>
<feature type="domain" description="FAD-binding" evidence="5">
    <location>
        <begin position="39"/>
        <end position="213"/>
    </location>
</feature>
<dbReference type="Proteomes" id="UP000191408">
    <property type="component" value="Unassembled WGS sequence"/>
</dbReference>
<evidence type="ECO:0000313" key="6">
    <source>
        <dbReference type="EMBL" id="OQD65297.1"/>
    </source>
</evidence>
<keyword evidence="7" id="KW-1185">Reference proteome</keyword>
<reference evidence="7" key="1">
    <citation type="journal article" date="2017" name="Nat. Microbiol.">
        <title>Global analysis of biosynthetic gene clusters reveals vast potential of secondary metabolite production in Penicillium species.</title>
        <authorList>
            <person name="Nielsen J.C."/>
            <person name="Grijseels S."/>
            <person name="Prigent S."/>
            <person name="Ji B."/>
            <person name="Dainat J."/>
            <person name="Nielsen K.F."/>
            <person name="Frisvad J.C."/>
            <person name="Workman M."/>
            <person name="Nielsen J."/>
        </authorList>
    </citation>
    <scope>NUCLEOTIDE SEQUENCE [LARGE SCALE GENOMIC DNA]</scope>
    <source>
        <strain evidence="7">IBT 4502</strain>
    </source>
</reference>
<keyword evidence="3" id="KW-0560">Oxidoreductase</keyword>
<evidence type="ECO:0000259" key="5">
    <source>
        <dbReference type="Pfam" id="PF01494"/>
    </source>
</evidence>
<name>A0A1V6NL84_PENPO</name>
<evidence type="ECO:0000256" key="1">
    <source>
        <dbReference type="ARBA" id="ARBA00022630"/>
    </source>
</evidence>
<evidence type="ECO:0000256" key="4">
    <source>
        <dbReference type="ARBA" id="ARBA00023033"/>
    </source>
</evidence>
<keyword evidence="4" id="KW-0503">Monooxygenase</keyword>
<evidence type="ECO:0000256" key="2">
    <source>
        <dbReference type="ARBA" id="ARBA00022827"/>
    </source>
</evidence>
<dbReference type="SUPFAM" id="SSF51905">
    <property type="entry name" value="FAD/NAD(P)-binding domain"/>
    <property type="match status" value="1"/>
</dbReference>
<dbReference type="PRINTS" id="PR00420">
    <property type="entry name" value="RNGMNOXGNASE"/>
</dbReference>
<dbReference type="Gene3D" id="3.50.50.60">
    <property type="entry name" value="FAD/NAD(P)-binding domain"/>
    <property type="match status" value="1"/>
</dbReference>
<comment type="caution">
    <text evidence="6">The sequence shown here is derived from an EMBL/GenBank/DDBJ whole genome shotgun (WGS) entry which is preliminary data.</text>
</comment>
<dbReference type="InterPro" id="IPR002938">
    <property type="entry name" value="FAD-bd"/>
</dbReference>
<proteinExistence type="predicted"/>
<evidence type="ECO:0000313" key="7">
    <source>
        <dbReference type="Proteomes" id="UP000191408"/>
    </source>
</evidence>
<keyword evidence="2" id="KW-0274">FAD</keyword>
<sequence>MSESPSVYLITHSIQSFEHISHPIRNCTTKRTMEAPPSIAIIGGGPSGLVLARLLEVNGITDYVVFERDQFSTPGPNRQGGTLDLQKDSGQEALKRAGLFEKFSNELARWDAAYFHLLESTGKTIANFNHKLGDRPEIDRLQLRDLLLESIPQHKIRWEHSVKFVERKAGGENTVGDNGCIIHFTNGSSATGFRLVVGADGAWSKVRPLLTSASPEYSGIFFIEAKISHNNPSYPVAHELVGPGNMLVLGNQKMMAVQQLSDGHYRVYFALSVPEDFYKRVTSVDADPSKATEEMRPHLLSTNEFFADWTPNVKAFVENAEGPFRPWPLYFIDQETVGWDRGVAPGVTLMGDAAHASTPFVGEGVNCSMHDAVMLAEFLVSHCGSNATFAHVEEVNLEAALAAYEKNMFNRGQDLIRRSCESGRRMFSDNAGPLVLQMFSGYGESETVESAAL</sequence>
<dbReference type="STRING" id="60169.A0A1V6NL84"/>
<dbReference type="PANTHER" id="PTHR46972:SF1">
    <property type="entry name" value="FAD DEPENDENT OXIDOREDUCTASE DOMAIN-CONTAINING PROTEIN"/>
    <property type="match status" value="1"/>
</dbReference>
<keyword evidence="1" id="KW-0285">Flavoprotein</keyword>
<dbReference type="AlphaFoldDB" id="A0A1V6NL84"/>
<dbReference type="GO" id="GO:0004497">
    <property type="term" value="F:monooxygenase activity"/>
    <property type="evidence" value="ECO:0007669"/>
    <property type="project" value="UniProtKB-KW"/>
</dbReference>